<keyword evidence="3" id="KW-0812">Transmembrane</keyword>
<gene>
    <name evidence="4" type="ORF">MAM1_0052c03418</name>
</gene>
<evidence type="ECO:0000256" key="2">
    <source>
        <dbReference type="SAM" id="MobiDB-lite"/>
    </source>
</evidence>
<evidence type="ECO:0000256" key="3">
    <source>
        <dbReference type="SAM" id="Phobius"/>
    </source>
</evidence>
<proteinExistence type="predicted"/>
<accession>A0A0C9MLF2</accession>
<evidence type="ECO:0000313" key="4">
    <source>
        <dbReference type="EMBL" id="GAN03962.1"/>
    </source>
</evidence>
<protein>
    <submittedName>
        <fullName evidence="4">Uncharacterized protein</fullName>
    </submittedName>
</protein>
<feature type="compositionally biased region" description="Basic and acidic residues" evidence="2">
    <location>
        <begin position="192"/>
        <end position="211"/>
    </location>
</feature>
<sequence length="211" mass="24483">MHPVAVIAIIVGGVFVVWGGYEAVNTLYEWHQDRKEQREYEEYVRMHNEKSQYVPVPLFDDEDDEEGDDNEPLGIWKQKRDSLQSSELRQRKLNTINKEPLPNYEFSEMEHSISSRKSLLERETEQLIKEEAELQRNRELLRSKGNSITGVIHDEEDANPFSDDFFVERSTSPSPLLPPTADKSDCSWSDLDQDKASDSAESFESIHHNQL</sequence>
<keyword evidence="3" id="KW-1133">Transmembrane helix</keyword>
<keyword evidence="5" id="KW-1185">Reference proteome</keyword>
<reference evidence="4" key="1">
    <citation type="submission" date="2014-09" db="EMBL/GenBank/DDBJ databases">
        <title>Draft genome sequence of an oleaginous Mucoromycotina fungus Mucor ambiguus NBRC6742.</title>
        <authorList>
            <person name="Takeda I."/>
            <person name="Yamane N."/>
            <person name="Morita T."/>
            <person name="Tamano K."/>
            <person name="Machida M."/>
            <person name="Baker S."/>
            <person name="Koike H."/>
        </authorList>
    </citation>
    <scope>NUCLEOTIDE SEQUENCE</scope>
    <source>
        <strain evidence="4">NBRC 6742</strain>
    </source>
</reference>
<feature type="region of interest" description="Disordered" evidence="2">
    <location>
        <begin position="152"/>
        <end position="211"/>
    </location>
</feature>
<feature type="transmembrane region" description="Helical" evidence="3">
    <location>
        <begin position="6"/>
        <end position="28"/>
    </location>
</feature>
<dbReference type="AlphaFoldDB" id="A0A0C9MLF2"/>
<feature type="coiled-coil region" evidence="1">
    <location>
        <begin position="117"/>
        <end position="144"/>
    </location>
</feature>
<keyword evidence="3" id="KW-0472">Membrane</keyword>
<organism evidence="4">
    <name type="scientific">Mucor ambiguus</name>
    <dbReference type="NCBI Taxonomy" id="91626"/>
    <lineage>
        <taxon>Eukaryota</taxon>
        <taxon>Fungi</taxon>
        <taxon>Fungi incertae sedis</taxon>
        <taxon>Mucoromycota</taxon>
        <taxon>Mucoromycotina</taxon>
        <taxon>Mucoromycetes</taxon>
        <taxon>Mucorales</taxon>
        <taxon>Mucorineae</taxon>
        <taxon>Mucoraceae</taxon>
        <taxon>Mucor</taxon>
    </lineage>
</organism>
<dbReference type="Proteomes" id="UP000053815">
    <property type="component" value="Unassembled WGS sequence"/>
</dbReference>
<evidence type="ECO:0000256" key="1">
    <source>
        <dbReference type="SAM" id="Coils"/>
    </source>
</evidence>
<dbReference type="OrthoDB" id="2276345at2759"/>
<evidence type="ECO:0000313" key="5">
    <source>
        <dbReference type="Proteomes" id="UP000053815"/>
    </source>
</evidence>
<keyword evidence="1" id="KW-0175">Coiled coil</keyword>
<dbReference type="EMBL" id="DF836341">
    <property type="protein sequence ID" value="GAN03962.1"/>
    <property type="molecule type" value="Genomic_DNA"/>
</dbReference>
<name>A0A0C9MLF2_9FUNG</name>